<accession>A0A4D6XHF8</accession>
<protein>
    <submittedName>
        <fullName evidence="2">Uncharacterized protein</fullName>
    </submittedName>
</protein>
<sequence length="115" mass="12542">MDDFAWVSAALSERIENEGRVLFGALLGAVLITLARGQLILVPRKRLSALSQGLLVLLALGVGYLFEPLLTSLVPSLTPGMAAFVAAVAVIPVCLKLMVWLDAVDMRDILQRWRR</sequence>
<reference evidence="3" key="1">
    <citation type="submission" date="2019-04" db="EMBL/GenBank/DDBJ databases">
        <title>Genome sequence of Pseudomonas putida 1290, an auxin catabolizing strain.</title>
        <authorList>
            <person name="Laird T.S."/>
            <person name="Leveau J.H.J."/>
        </authorList>
    </citation>
    <scope>NUCLEOTIDE SEQUENCE [LARGE SCALE GENOMIC DNA]</scope>
    <source>
        <strain evidence="3">1290</strain>
    </source>
</reference>
<dbReference type="RefSeq" id="WP_136915690.1">
    <property type="nucleotide sequence ID" value="NZ_CP039371.1"/>
</dbReference>
<name>A0A4D6XHF8_PSEPU</name>
<organism evidence="2 3">
    <name type="scientific">Pseudomonas putida</name>
    <name type="common">Arthrobacter siderocapsulatus</name>
    <dbReference type="NCBI Taxonomy" id="303"/>
    <lineage>
        <taxon>Bacteria</taxon>
        <taxon>Pseudomonadati</taxon>
        <taxon>Pseudomonadota</taxon>
        <taxon>Gammaproteobacteria</taxon>
        <taxon>Pseudomonadales</taxon>
        <taxon>Pseudomonadaceae</taxon>
        <taxon>Pseudomonas</taxon>
    </lineage>
</organism>
<evidence type="ECO:0000256" key="1">
    <source>
        <dbReference type="SAM" id="Phobius"/>
    </source>
</evidence>
<dbReference type="OrthoDB" id="6694073at2"/>
<dbReference type="AlphaFoldDB" id="A0A4D6XHF8"/>
<keyword evidence="1" id="KW-0812">Transmembrane</keyword>
<dbReference type="Proteomes" id="UP000298551">
    <property type="component" value="Chromosome"/>
</dbReference>
<gene>
    <name evidence="2" type="ORF">E6B08_20485</name>
</gene>
<keyword evidence="1" id="KW-1133">Transmembrane helix</keyword>
<feature type="transmembrane region" description="Helical" evidence="1">
    <location>
        <begin position="54"/>
        <end position="74"/>
    </location>
</feature>
<feature type="transmembrane region" description="Helical" evidence="1">
    <location>
        <begin position="80"/>
        <end position="104"/>
    </location>
</feature>
<feature type="transmembrane region" description="Helical" evidence="1">
    <location>
        <begin position="20"/>
        <end position="42"/>
    </location>
</feature>
<keyword evidence="1" id="KW-0472">Membrane</keyword>
<proteinExistence type="predicted"/>
<evidence type="ECO:0000313" key="3">
    <source>
        <dbReference type="Proteomes" id="UP000298551"/>
    </source>
</evidence>
<dbReference type="EMBL" id="CP039371">
    <property type="protein sequence ID" value="QCI13581.1"/>
    <property type="molecule type" value="Genomic_DNA"/>
</dbReference>
<evidence type="ECO:0000313" key="2">
    <source>
        <dbReference type="EMBL" id="QCI13581.1"/>
    </source>
</evidence>